<dbReference type="EMBL" id="JAWZYT010000559">
    <property type="protein sequence ID" value="KAK4321831.1"/>
    <property type="molecule type" value="Genomic_DNA"/>
</dbReference>
<keyword evidence="2" id="KW-1185">Reference proteome</keyword>
<organism evidence="1 2">
    <name type="scientific">Petrolisthes manimaculis</name>
    <dbReference type="NCBI Taxonomy" id="1843537"/>
    <lineage>
        <taxon>Eukaryota</taxon>
        <taxon>Metazoa</taxon>
        <taxon>Ecdysozoa</taxon>
        <taxon>Arthropoda</taxon>
        <taxon>Crustacea</taxon>
        <taxon>Multicrustacea</taxon>
        <taxon>Malacostraca</taxon>
        <taxon>Eumalacostraca</taxon>
        <taxon>Eucarida</taxon>
        <taxon>Decapoda</taxon>
        <taxon>Pleocyemata</taxon>
        <taxon>Anomura</taxon>
        <taxon>Galatheoidea</taxon>
        <taxon>Porcellanidae</taxon>
        <taxon>Petrolisthes</taxon>
    </lineage>
</organism>
<gene>
    <name evidence="1" type="ORF">Pmani_007458</name>
</gene>
<evidence type="ECO:0000313" key="1">
    <source>
        <dbReference type="EMBL" id="KAK4321831.1"/>
    </source>
</evidence>
<reference evidence="1" key="1">
    <citation type="submission" date="2023-11" db="EMBL/GenBank/DDBJ databases">
        <title>Genome assemblies of two species of porcelain crab, Petrolisthes cinctipes and Petrolisthes manimaculis (Anomura: Porcellanidae).</title>
        <authorList>
            <person name="Angst P."/>
        </authorList>
    </citation>
    <scope>NUCLEOTIDE SEQUENCE</scope>
    <source>
        <strain evidence="1">PB745_02</strain>
        <tissue evidence="1">Gill</tissue>
    </source>
</reference>
<sequence length="100" mass="11220">MQGRTKELLLSEQSVLQAWRVQLGEADTVLIIDILLKDAQCQDRHGGVERLYTKINMGSKSVCAREKRKQTCVGEVTTTLALANQTQAHTTHTLPSHYRT</sequence>
<name>A0AAE1UIS0_9EUCA</name>
<comment type="caution">
    <text evidence="1">The sequence shown here is derived from an EMBL/GenBank/DDBJ whole genome shotgun (WGS) entry which is preliminary data.</text>
</comment>
<proteinExistence type="predicted"/>
<dbReference type="Proteomes" id="UP001292094">
    <property type="component" value="Unassembled WGS sequence"/>
</dbReference>
<protein>
    <submittedName>
        <fullName evidence="1">Uncharacterized protein</fullName>
    </submittedName>
</protein>
<evidence type="ECO:0000313" key="2">
    <source>
        <dbReference type="Proteomes" id="UP001292094"/>
    </source>
</evidence>
<accession>A0AAE1UIS0</accession>
<dbReference type="AlphaFoldDB" id="A0AAE1UIS0"/>